<evidence type="ECO:0000256" key="2">
    <source>
        <dbReference type="ARBA" id="ARBA00022723"/>
    </source>
</evidence>
<dbReference type="GO" id="GO:0008270">
    <property type="term" value="F:zinc ion binding"/>
    <property type="evidence" value="ECO:0007669"/>
    <property type="project" value="TreeGrafter"/>
</dbReference>
<keyword evidence="3" id="KW-0378">Hydrolase</keyword>
<dbReference type="CDD" id="cd08070">
    <property type="entry name" value="MPN_like"/>
    <property type="match status" value="1"/>
</dbReference>
<evidence type="ECO:0000313" key="8">
    <source>
        <dbReference type="Proteomes" id="UP000196239"/>
    </source>
</evidence>
<accession>A0A128A3S4</accession>
<evidence type="ECO:0000256" key="4">
    <source>
        <dbReference type="ARBA" id="ARBA00022833"/>
    </source>
</evidence>
<dbReference type="SMART" id="SM00232">
    <property type="entry name" value="JAB_MPN"/>
    <property type="match status" value="1"/>
</dbReference>
<name>A0A128A3S4_9ARCH</name>
<proteinExistence type="predicted"/>
<dbReference type="Proteomes" id="UP000196239">
    <property type="component" value="Chromosome 1"/>
</dbReference>
<dbReference type="FunFam" id="3.40.140.10:FF:000085">
    <property type="entry name" value="Mov34/MPN/PAD-1 family protein"/>
    <property type="match status" value="1"/>
</dbReference>
<dbReference type="KEGG" id="ndv:NDEV_1212"/>
<dbReference type="PANTHER" id="PTHR34858">
    <property type="entry name" value="CYSO-CYSTEINE PEPTIDASE"/>
    <property type="match status" value="1"/>
</dbReference>
<keyword evidence="1" id="KW-0645">Protease</keyword>
<dbReference type="Gene3D" id="3.40.140.10">
    <property type="entry name" value="Cytidine Deaminase, domain 2"/>
    <property type="match status" value="1"/>
</dbReference>
<keyword evidence="8" id="KW-1185">Reference proteome</keyword>
<evidence type="ECO:0000313" key="7">
    <source>
        <dbReference type="EMBL" id="CUR51977.1"/>
    </source>
</evidence>
<evidence type="ECO:0000256" key="5">
    <source>
        <dbReference type="ARBA" id="ARBA00023049"/>
    </source>
</evidence>
<dbReference type="InterPro" id="IPR028090">
    <property type="entry name" value="JAB_dom_prok"/>
</dbReference>
<keyword evidence="5" id="KW-0482">Metalloprotease</keyword>
<dbReference type="Pfam" id="PF14464">
    <property type="entry name" value="Prok-JAB"/>
    <property type="match status" value="1"/>
</dbReference>
<evidence type="ECO:0000259" key="6">
    <source>
        <dbReference type="PROSITE" id="PS50249"/>
    </source>
</evidence>
<dbReference type="InterPro" id="IPR000555">
    <property type="entry name" value="JAMM/MPN+_dom"/>
</dbReference>
<dbReference type="InterPro" id="IPR037518">
    <property type="entry name" value="MPN"/>
</dbReference>
<dbReference type="EMBL" id="LN890280">
    <property type="protein sequence ID" value="CUR51977.1"/>
    <property type="molecule type" value="Genomic_DNA"/>
</dbReference>
<organism evidence="7 8">
    <name type="scientific">Nitrosotalea devaniterrae</name>
    <dbReference type="NCBI Taxonomy" id="1078905"/>
    <lineage>
        <taxon>Archaea</taxon>
        <taxon>Nitrososphaerota</taxon>
        <taxon>Nitrososphaeria</taxon>
        <taxon>Nitrosotaleales</taxon>
        <taxon>Nitrosotaleaceae</taxon>
        <taxon>Nitrosotalea</taxon>
    </lineage>
</organism>
<dbReference type="GO" id="GO:0008235">
    <property type="term" value="F:metalloexopeptidase activity"/>
    <property type="evidence" value="ECO:0007669"/>
    <property type="project" value="TreeGrafter"/>
</dbReference>
<dbReference type="InterPro" id="IPR051929">
    <property type="entry name" value="VirAsm_ModProt"/>
</dbReference>
<keyword evidence="4" id="KW-0862">Zinc</keyword>
<dbReference type="PROSITE" id="PS50249">
    <property type="entry name" value="MPN"/>
    <property type="match status" value="1"/>
</dbReference>
<protein>
    <submittedName>
        <fullName evidence="7">Mov34/MPN/PAD-1 family protein</fullName>
    </submittedName>
</protein>
<dbReference type="PANTHER" id="PTHR34858:SF1">
    <property type="entry name" value="CYSO-CYSTEINE PEPTIDASE"/>
    <property type="match status" value="1"/>
</dbReference>
<dbReference type="AlphaFoldDB" id="A0A128A3S4"/>
<sequence length="137" mass="15076">MTGPKAVILSKPQVQILVNHARETAPNESCAILFGGTADGNILVEEIFLTKNIEASPVNFTIAPEELISAYDTAEKKKLEVIGIFHSHPDSVAYPSSTDKKYMEINPVPWIIFSNQNNEFKAYIYDSGLVPVPVKIS</sequence>
<dbReference type="SUPFAM" id="SSF102712">
    <property type="entry name" value="JAB1/MPN domain"/>
    <property type="match status" value="1"/>
</dbReference>
<keyword evidence="2" id="KW-0479">Metal-binding</keyword>
<reference evidence="8" key="1">
    <citation type="submission" date="2015-10" db="EMBL/GenBank/DDBJ databases">
        <authorList>
            <person name="Lehtovirta-Morley L.E."/>
            <person name="Vieille C."/>
        </authorList>
    </citation>
    <scope>NUCLEOTIDE SEQUENCE [LARGE SCALE GENOMIC DNA]</scope>
</reference>
<feature type="domain" description="MPN" evidence="6">
    <location>
        <begin position="7"/>
        <end position="137"/>
    </location>
</feature>
<evidence type="ECO:0000256" key="3">
    <source>
        <dbReference type="ARBA" id="ARBA00022801"/>
    </source>
</evidence>
<evidence type="ECO:0000256" key="1">
    <source>
        <dbReference type="ARBA" id="ARBA00022670"/>
    </source>
</evidence>
<gene>
    <name evidence="7" type="ORF">NDEV_1212</name>
</gene>
<dbReference type="GO" id="GO:0006508">
    <property type="term" value="P:proteolysis"/>
    <property type="evidence" value="ECO:0007669"/>
    <property type="project" value="UniProtKB-KW"/>
</dbReference>